<evidence type="ECO:0000256" key="1">
    <source>
        <dbReference type="ARBA" id="ARBA00022443"/>
    </source>
</evidence>
<dbReference type="OrthoDB" id="5340910at2759"/>
<dbReference type="InterPro" id="IPR036028">
    <property type="entry name" value="SH3-like_dom_sf"/>
</dbReference>
<keyword evidence="5" id="KW-0732">Signal</keyword>
<keyword evidence="4" id="KW-0812">Transmembrane</keyword>
<evidence type="ECO:0000313" key="7">
    <source>
        <dbReference type="EMBL" id="ORY57618.1"/>
    </source>
</evidence>
<gene>
    <name evidence="7" type="ORF">LY90DRAFT_506403</name>
</gene>
<dbReference type="Gene3D" id="2.30.30.40">
    <property type="entry name" value="SH3 Domains"/>
    <property type="match status" value="1"/>
</dbReference>
<evidence type="ECO:0000313" key="8">
    <source>
        <dbReference type="Proteomes" id="UP000193920"/>
    </source>
</evidence>
<feature type="domain" description="SH3" evidence="6">
    <location>
        <begin position="327"/>
        <end position="386"/>
    </location>
</feature>
<dbReference type="InterPro" id="IPR001452">
    <property type="entry name" value="SH3_domain"/>
</dbReference>
<dbReference type="SUPFAM" id="SSF50044">
    <property type="entry name" value="SH3-domain"/>
    <property type="match status" value="1"/>
</dbReference>
<evidence type="ECO:0000259" key="6">
    <source>
        <dbReference type="PROSITE" id="PS50002"/>
    </source>
</evidence>
<accession>A0A1Y2DEC5</accession>
<dbReference type="PROSITE" id="PS50002">
    <property type="entry name" value="SH3"/>
    <property type="match status" value="1"/>
</dbReference>
<feature type="region of interest" description="Disordered" evidence="3">
    <location>
        <begin position="134"/>
        <end position="173"/>
    </location>
</feature>
<keyword evidence="4" id="KW-1133">Transmembrane helix</keyword>
<dbReference type="Pfam" id="PF14604">
    <property type="entry name" value="SH3_9"/>
    <property type="match status" value="1"/>
</dbReference>
<feature type="signal peptide" evidence="5">
    <location>
        <begin position="1"/>
        <end position="24"/>
    </location>
</feature>
<feature type="chain" id="PRO_5013005602" description="SH3 domain-containing protein" evidence="5">
    <location>
        <begin position="25"/>
        <end position="386"/>
    </location>
</feature>
<dbReference type="STRING" id="1754190.A0A1Y2DEC5"/>
<organism evidence="7 8">
    <name type="scientific">Neocallimastix californiae</name>
    <dbReference type="NCBI Taxonomy" id="1754190"/>
    <lineage>
        <taxon>Eukaryota</taxon>
        <taxon>Fungi</taxon>
        <taxon>Fungi incertae sedis</taxon>
        <taxon>Chytridiomycota</taxon>
        <taxon>Chytridiomycota incertae sedis</taxon>
        <taxon>Neocallimastigomycetes</taxon>
        <taxon>Neocallimastigales</taxon>
        <taxon>Neocallimastigaceae</taxon>
        <taxon>Neocallimastix</taxon>
    </lineage>
</organism>
<evidence type="ECO:0000256" key="4">
    <source>
        <dbReference type="SAM" id="Phobius"/>
    </source>
</evidence>
<proteinExistence type="predicted"/>
<protein>
    <recommendedName>
        <fullName evidence="6">SH3 domain-containing protein</fullName>
    </recommendedName>
</protein>
<keyword evidence="1 2" id="KW-0728">SH3 domain</keyword>
<feature type="compositionally biased region" description="Low complexity" evidence="3">
    <location>
        <begin position="134"/>
        <end position="152"/>
    </location>
</feature>
<comment type="caution">
    <text evidence="7">The sequence shown here is derived from an EMBL/GenBank/DDBJ whole genome shotgun (WGS) entry which is preliminary data.</text>
</comment>
<dbReference type="SMART" id="SM00326">
    <property type="entry name" value="SH3"/>
    <property type="match status" value="1"/>
</dbReference>
<keyword evidence="8" id="KW-1185">Reference proteome</keyword>
<keyword evidence="4" id="KW-0472">Membrane</keyword>
<dbReference type="EMBL" id="MCOG01000069">
    <property type="protein sequence ID" value="ORY57618.1"/>
    <property type="molecule type" value="Genomic_DNA"/>
</dbReference>
<feature type="transmembrane region" description="Helical" evidence="4">
    <location>
        <begin position="177"/>
        <end position="196"/>
    </location>
</feature>
<evidence type="ECO:0000256" key="2">
    <source>
        <dbReference type="PROSITE-ProRule" id="PRU00192"/>
    </source>
</evidence>
<dbReference type="AlphaFoldDB" id="A0A1Y2DEC5"/>
<name>A0A1Y2DEC5_9FUNG</name>
<evidence type="ECO:0000256" key="5">
    <source>
        <dbReference type="SAM" id="SignalP"/>
    </source>
</evidence>
<dbReference type="Proteomes" id="UP000193920">
    <property type="component" value="Unassembled WGS sequence"/>
</dbReference>
<feature type="compositionally biased region" description="Basic and acidic residues" evidence="3">
    <location>
        <begin position="162"/>
        <end position="173"/>
    </location>
</feature>
<evidence type="ECO:0000256" key="3">
    <source>
        <dbReference type="SAM" id="MobiDB-lite"/>
    </source>
</evidence>
<reference evidence="7 8" key="1">
    <citation type="submission" date="2016-08" db="EMBL/GenBank/DDBJ databases">
        <title>A Parts List for Fungal Cellulosomes Revealed by Comparative Genomics.</title>
        <authorList>
            <consortium name="DOE Joint Genome Institute"/>
            <person name="Haitjema C.H."/>
            <person name="Gilmore S.P."/>
            <person name="Henske J.K."/>
            <person name="Solomon K.V."/>
            <person name="De Groot R."/>
            <person name="Kuo A."/>
            <person name="Mondo S.J."/>
            <person name="Salamov A.A."/>
            <person name="Labutti K."/>
            <person name="Zhao Z."/>
            <person name="Chiniquy J."/>
            <person name="Barry K."/>
            <person name="Brewer H.M."/>
            <person name="Purvine S.O."/>
            <person name="Wright A.T."/>
            <person name="Boxma B."/>
            <person name="Van Alen T."/>
            <person name="Hackstein J.H."/>
            <person name="Baker S.E."/>
            <person name="Grigoriev I.V."/>
            <person name="O'Malley M.A."/>
        </authorList>
    </citation>
    <scope>NUCLEOTIDE SEQUENCE [LARGE SCALE GENOMIC DNA]</scope>
    <source>
        <strain evidence="7 8">G1</strain>
    </source>
</reference>
<sequence>MKNYKNILLKGILLISALKIQTYAYVTSELGKKCPTECTEVIDICLELNNINSSFQSYPPKEELGKCFCKDISKYLACLNCYYTKTNKNTLTQEQVTSRCKLVLGNTIDTPAAAGTAGTAGANAGTAANGAAGTANKGANAANNSKAKTTGTEKSATQTADSSDKSNENEKSKSNSLGIIIIGAVAAIGVVGYVFYSRKQKERPESMPFFGNSAASPNQYATLNTPKEMTESQNNLTADYNNQYYDVPPVDQNQYYNQGNNNYGYDQNQGYGNQYDQNYGYNNQYPSTTYENEIVGGAMGAGVAPTPGNYESRRESMMPNSQPTTTNVTGMYVVAYKYDPQLDDELELQVNDQVQIIEEYEDGWMKATNLTTGKQGMAPRVCIKEA</sequence>